<dbReference type="Pfam" id="PF02575">
    <property type="entry name" value="YbaB_DNA_bd"/>
    <property type="match status" value="1"/>
</dbReference>
<dbReference type="InterPro" id="IPR004401">
    <property type="entry name" value="YbaB/EbfC"/>
</dbReference>
<evidence type="ECO:0008006" key="3">
    <source>
        <dbReference type="Google" id="ProtNLM"/>
    </source>
</evidence>
<dbReference type="EMBL" id="BJLQ01000017">
    <property type="protein sequence ID" value="GEA84602.1"/>
    <property type="molecule type" value="Genomic_DNA"/>
</dbReference>
<dbReference type="GO" id="GO:0003677">
    <property type="term" value="F:DNA binding"/>
    <property type="evidence" value="ECO:0007669"/>
    <property type="project" value="InterPro"/>
</dbReference>
<organism evidence="1 2">
    <name type="scientific">Cellulomonas gelida</name>
    <dbReference type="NCBI Taxonomy" id="1712"/>
    <lineage>
        <taxon>Bacteria</taxon>
        <taxon>Bacillati</taxon>
        <taxon>Actinomycetota</taxon>
        <taxon>Actinomycetes</taxon>
        <taxon>Micrococcales</taxon>
        <taxon>Cellulomonadaceae</taxon>
        <taxon>Cellulomonas</taxon>
    </lineage>
</organism>
<proteinExistence type="predicted"/>
<dbReference type="AlphaFoldDB" id="A0A4Y3KKR8"/>
<evidence type="ECO:0000313" key="2">
    <source>
        <dbReference type="Proteomes" id="UP000320461"/>
    </source>
</evidence>
<reference evidence="1 2" key="1">
    <citation type="submission" date="2019-06" db="EMBL/GenBank/DDBJ databases">
        <title>Whole genome shotgun sequence of Cellulomonas gelida NBRC 3748.</title>
        <authorList>
            <person name="Hosoyama A."/>
            <person name="Uohara A."/>
            <person name="Ohji S."/>
            <person name="Ichikawa N."/>
        </authorList>
    </citation>
    <scope>NUCLEOTIDE SEQUENCE [LARGE SCALE GENOMIC DNA]</scope>
    <source>
        <strain evidence="1 2">NBRC 3748</strain>
    </source>
</reference>
<name>A0A4Y3KKR8_9CELL</name>
<sequence length="133" mass="14433">MRTDVWLADLQEQARRRLEDAAELQSRVAQVRATASDRSGTVTVTVDATGHLLDVQYASVGDLTPERLRTATLEAVAAARAAGDAQLVRATEGLVGAESLQDMVRGRVPEETRTALESELARYRDDAGRDAVR</sequence>
<dbReference type="Proteomes" id="UP000320461">
    <property type="component" value="Unassembled WGS sequence"/>
</dbReference>
<protein>
    <recommendedName>
        <fullName evidence="3">YbaB/EbfC DNA-binding family protein</fullName>
    </recommendedName>
</protein>
<accession>A0A4Y3KKR8</accession>
<comment type="caution">
    <text evidence="1">The sequence shown here is derived from an EMBL/GenBank/DDBJ whole genome shotgun (WGS) entry which is preliminary data.</text>
</comment>
<dbReference type="Gene3D" id="3.30.1310.10">
    <property type="entry name" value="Nucleoid-associated protein YbaB-like domain"/>
    <property type="match status" value="1"/>
</dbReference>
<dbReference type="RefSeq" id="WP_141370470.1">
    <property type="nucleotide sequence ID" value="NZ_BJLQ01000017.1"/>
</dbReference>
<dbReference type="InterPro" id="IPR036894">
    <property type="entry name" value="YbaB-like_sf"/>
</dbReference>
<keyword evidence="2" id="KW-1185">Reference proteome</keyword>
<evidence type="ECO:0000313" key="1">
    <source>
        <dbReference type="EMBL" id="GEA84602.1"/>
    </source>
</evidence>
<dbReference type="SUPFAM" id="SSF82607">
    <property type="entry name" value="YbaB-like"/>
    <property type="match status" value="1"/>
</dbReference>
<gene>
    <name evidence="1" type="ORF">CGE01nite_18530</name>
</gene>
<dbReference type="OrthoDB" id="4549950at2"/>